<evidence type="ECO:0000256" key="1">
    <source>
        <dbReference type="ARBA" id="ARBA00004141"/>
    </source>
</evidence>
<dbReference type="PROSITE" id="PS50850">
    <property type="entry name" value="MFS"/>
    <property type="match status" value="1"/>
</dbReference>
<feature type="transmembrane region" description="Helical" evidence="8">
    <location>
        <begin position="72"/>
        <end position="97"/>
    </location>
</feature>
<evidence type="ECO:0000256" key="8">
    <source>
        <dbReference type="SAM" id="Phobius"/>
    </source>
</evidence>
<keyword evidence="6 8" id="KW-1133">Transmembrane helix</keyword>
<accession>A0ABQ8I5U9</accession>
<evidence type="ECO:0000256" key="2">
    <source>
        <dbReference type="ARBA" id="ARBA00010992"/>
    </source>
</evidence>
<keyword evidence="5 8" id="KW-0812">Transmembrane</keyword>
<comment type="similarity">
    <text evidence="2">Belongs to the major facilitator superfamily. Sugar transporter (TC 2.A.1.1) family.</text>
</comment>
<dbReference type="Pfam" id="PF00083">
    <property type="entry name" value="Sugar_tr"/>
    <property type="match status" value="2"/>
</dbReference>
<dbReference type="SUPFAM" id="SSF103473">
    <property type="entry name" value="MFS general substrate transporter"/>
    <property type="match status" value="1"/>
</dbReference>
<dbReference type="Proteomes" id="UP000827721">
    <property type="component" value="Unassembled WGS sequence"/>
</dbReference>
<dbReference type="InterPro" id="IPR005828">
    <property type="entry name" value="MFS_sugar_transport-like"/>
</dbReference>
<dbReference type="PANTHER" id="PTHR48021">
    <property type="match status" value="1"/>
</dbReference>
<evidence type="ECO:0000259" key="9">
    <source>
        <dbReference type="PROSITE" id="PS50850"/>
    </source>
</evidence>
<comment type="caution">
    <text evidence="10">The sequence shown here is derived from an EMBL/GenBank/DDBJ whole genome shotgun (WGS) entry which is preliminary data.</text>
</comment>
<dbReference type="InterPro" id="IPR020846">
    <property type="entry name" value="MFS_dom"/>
</dbReference>
<protein>
    <recommendedName>
        <fullName evidence="9">Major facilitator superfamily (MFS) profile domain-containing protein</fullName>
    </recommendedName>
</protein>
<organism evidence="10 11">
    <name type="scientific">Xanthoceras sorbifolium</name>
    <dbReference type="NCBI Taxonomy" id="99658"/>
    <lineage>
        <taxon>Eukaryota</taxon>
        <taxon>Viridiplantae</taxon>
        <taxon>Streptophyta</taxon>
        <taxon>Embryophyta</taxon>
        <taxon>Tracheophyta</taxon>
        <taxon>Spermatophyta</taxon>
        <taxon>Magnoliopsida</taxon>
        <taxon>eudicotyledons</taxon>
        <taxon>Gunneridae</taxon>
        <taxon>Pentapetalae</taxon>
        <taxon>rosids</taxon>
        <taxon>malvids</taxon>
        <taxon>Sapindales</taxon>
        <taxon>Sapindaceae</taxon>
        <taxon>Xanthoceroideae</taxon>
        <taxon>Xanthoceras</taxon>
    </lineage>
</organism>
<feature type="transmembrane region" description="Helical" evidence="8">
    <location>
        <begin position="109"/>
        <end position="127"/>
    </location>
</feature>
<reference evidence="10 11" key="1">
    <citation type="submission" date="2021-02" db="EMBL/GenBank/DDBJ databases">
        <title>Plant Genome Project.</title>
        <authorList>
            <person name="Zhang R.-G."/>
        </authorList>
    </citation>
    <scope>NUCLEOTIDE SEQUENCE [LARGE SCALE GENOMIC DNA]</scope>
    <source>
        <tissue evidence="10">Leaves</tissue>
    </source>
</reference>
<dbReference type="PRINTS" id="PR00171">
    <property type="entry name" value="SUGRTRNSPORT"/>
</dbReference>
<dbReference type="CDD" id="cd17358">
    <property type="entry name" value="MFS_GLUT6_8_Class3_like"/>
    <property type="match status" value="1"/>
</dbReference>
<evidence type="ECO:0000256" key="6">
    <source>
        <dbReference type="ARBA" id="ARBA00022989"/>
    </source>
</evidence>
<feature type="transmembrane region" description="Helical" evidence="8">
    <location>
        <begin position="338"/>
        <end position="359"/>
    </location>
</feature>
<comment type="subcellular location">
    <subcellularLocation>
        <location evidence="1">Membrane</location>
        <topology evidence="1">Multi-pass membrane protein</topology>
    </subcellularLocation>
</comment>
<dbReference type="InterPro" id="IPR003663">
    <property type="entry name" value="Sugar/inositol_transpt"/>
</dbReference>
<dbReference type="InterPro" id="IPR044775">
    <property type="entry name" value="MFS_ERD6/Tret1-like"/>
</dbReference>
<dbReference type="PROSITE" id="PS00216">
    <property type="entry name" value="SUGAR_TRANSPORT_1"/>
    <property type="match status" value="2"/>
</dbReference>
<evidence type="ECO:0000256" key="3">
    <source>
        <dbReference type="ARBA" id="ARBA00022448"/>
    </source>
</evidence>
<keyword evidence="11" id="KW-1185">Reference proteome</keyword>
<dbReference type="InterPro" id="IPR005829">
    <property type="entry name" value="Sugar_transporter_CS"/>
</dbReference>
<evidence type="ECO:0000313" key="10">
    <source>
        <dbReference type="EMBL" id="KAH7572005.1"/>
    </source>
</evidence>
<evidence type="ECO:0000256" key="5">
    <source>
        <dbReference type="ARBA" id="ARBA00022692"/>
    </source>
</evidence>
<feature type="transmembrane region" description="Helical" evidence="8">
    <location>
        <begin position="166"/>
        <end position="185"/>
    </location>
</feature>
<evidence type="ECO:0000256" key="4">
    <source>
        <dbReference type="ARBA" id="ARBA00022597"/>
    </source>
</evidence>
<feature type="transmembrane region" description="Helical" evidence="8">
    <location>
        <begin position="309"/>
        <end position="331"/>
    </location>
</feature>
<feature type="transmembrane region" description="Helical" evidence="8">
    <location>
        <begin position="272"/>
        <end position="289"/>
    </location>
</feature>
<feature type="domain" description="Major facilitator superfamily (MFS) profile" evidence="9">
    <location>
        <begin position="43"/>
        <end position="514"/>
    </location>
</feature>
<dbReference type="Gene3D" id="1.20.1250.20">
    <property type="entry name" value="MFS general substrate transporter like domains"/>
    <property type="match status" value="1"/>
</dbReference>
<sequence length="514" mass="55639">MEEGLGDSLIEAKSLRHNDGSTDMSKSSSSNKSSSTTAVLVLSTLVAVCGSFCYGCAVGYSSPAESGIIKDLGLSVAAYSVFGSILTVGGMIGAILSGKIADIFGRKRAMWFSDMFCTIGWFAIAFAEDSLWLDLGRTSIGFGVGIISYVVPVYIAEIAPKDLRGVFTSFNQMMLTCGFSLAFFIGNVISWRSLALVGAIPCLLQFIGLFFIPESPRWLIKMGREKEFENALQRVRGMHADISLETAEIRDFMEASQKLSQGGILDLFQRRYANSLIIGVGLMLLQQLGGNSALSYYASTIFEEAGLSIAIGTTAAAILEIPVTAMGVLLMDKAGRRPLLLISASGLCFFYFLMGLSFTLQAAHILKKVIPVLVLIGLLVIHHNEQMTNSCQIAILSIVLIFHVRVENKVDLGGFEVRHKFQSCASEGCSASNSTGMAGVPWVIMSEIFPLNIKASAGSLVTLVNWSCSWIVTYTFNFIFEWSPAGDTLFSLSSSVEIRGLCNKNIRTNRQDLA</sequence>
<name>A0ABQ8I5U9_9ROSI</name>
<feature type="transmembrane region" description="Helical" evidence="8">
    <location>
        <begin position="139"/>
        <end position="159"/>
    </location>
</feature>
<keyword evidence="7 8" id="KW-0472">Membrane</keyword>
<keyword evidence="3" id="KW-0813">Transport</keyword>
<dbReference type="EMBL" id="JAFEMO010000004">
    <property type="protein sequence ID" value="KAH7572005.1"/>
    <property type="molecule type" value="Genomic_DNA"/>
</dbReference>
<dbReference type="PANTHER" id="PTHR48021:SF93">
    <property type="entry name" value="SUGAR TRANSPORTER ERD6-LIKE 1-RELATED"/>
    <property type="match status" value="1"/>
</dbReference>
<dbReference type="InterPro" id="IPR050549">
    <property type="entry name" value="MFS_Trehalose_Transporter"/>
</dbReference>
<evidence type="ECO:0000313" key="11">
    <source>
        <dbReference type="Proteomes" id="UP000827721"/>
    </source>
</evidence>
<proteinExistence type="inferred from homology"/>
<gene>
    <name evidence="10" type="ORF">JRO89_XS04G0184000</name>
</gene>
<feature type="transmembrane region" description="Helical" evidence="8">
    <location>
        <begin position="38"/>
        <end position="60"/>
    </location>
</feature>
<keyword evidence="4" id="KW-0762">Sugar transport</keyword>
<feature type="transmembrane region" description="Helical" evidence="8">
    <location>
        <begin position="191"/>
        <end position="212"/>
    </location>
</feature>
<evidence type="ECO:0000256" key="7">
    <source>
        <dbReference type="ARBA" id="ARBA00023136"/>
    </source>
</evidence>
<dbReference type="InterPro" id="IPR036259">
    <property type="entry name" value="MFS_trans_sf"/>
</dbReference>